<feature type="domain" description="SHSP" evidence="3">
    <location>
        <begin position="28"/>
        <end position="142"/>
    </location>
</feature>
<dbReference type="SUPFAM" id="SSF49764">
    <property type="entry name" value="HSP20-like chaperones"/>
    <property type="match status" value="1"/>
</dbReference>
<evidence type="ECO:0000256" key="1">
    <source>
        <dbReference type="PROSITE-ProRule" id="PRU00285"/>
    </source>
</evidence>
<name>A0ABW8YWI2_9FLAO</name>
<evidence type="ECO:0000313" key="4">
    <source>
        <dbReference type="EMBL" id="MFL9844330.1"/>
    </source>
</evidence>
<dbReference type="PANTHER" id="PTHR11527">
    <property type="entry name" value="HEAT-SHOCK PROTEIN 20 FAMILY MEMBER"/>
    <property type="match status" value="1"/>
</dbReference>
<dbReference type="CDD" id="cd06464">
    <property type="entry name" value="ACD_sHsps-like"/>
    <property type="match status" value="1"/>
</dbReference>
<evidence type="ECO:0000256" key="2">
    <source>
        <dbReference type="RuleBase" id="RU003616"/>
    </source>
</evidence>
<evidence type="ECO:0000259" key="3">
    <source>
        <dbReference type="PROSITE" id="PS01031"/>
    </source>
</evidence>
<dbReference type="Gene3D" id="2.60.40.790">
    <property type="match status" value="1"/>
</dbReference>
<evidence type="ECO:0000313" key="5">
    <source>
        <dbReference type="Proteomes" id="UP001629156"/>
    </source>
</evidence>
<dbReference type="EMBL" id="JBELPZ010000006">
    <property type="protein sequence ID" value="MFL9844330.1"/>
    <property type="molecule type" value="Genomic_DNA"/>
</dbReference>
<dbReference type="Proteomes" id="UP001629156">
    <property type="component" value="Unassembled WGS sequence"/>
</dbReference>
<comment type="similarity">
    <text evidence="1 2">Belongs to the small heat shock protein (HSP20) family.</text>
</comment>
<keyword evidence="5" id="KW-1185">Reference proteome</keyword>
<reference evidence="4 5" key="1">
    <citation type="submission" date="2024-06" db="EMBL/GenBank/DDBJ databases">
        <authorList>
            <person name="Kaempfer P."/>
            <person name="Viver T."/>
        </authorList>
    </citation>
    <scope>NUCLEOTIDE SEQUENCE [LARGE SCALE GENOMIC DNA]</scope>
    <source>
        <strain evidence="4 5">ST-119</strain>
    </source>
</reference>
<gene>
    <name evidence="4" type="ORF">ABS766_07860</name>
</gene>
<dbReference type="InterPro" id="IPR002068">
    <property type="entry name" value="A-crystallin/Hsp20_dom"/>
</dbReference>
<comment type="caution">
    <text evidence="4">The sequence shown here is derived from an EMBL/GenBank/DDBJ whole genome shotgun (WGS) entry which is preliminary data.</text>
</comment>
<sequence length="142" mass="16055">MNLVKRNSPVFFPSVVDELFKDWAGGSQLVNKTVPPVNIKETDGLFAVELIAPGMKKEDFNIEIDNDLLTISAEVSNEKTDQQEGKFTRREFVHSSFKRAFTLPETINEEEINAAYQDGVLKITLPKKEEALPKAKRMIEIS</sequence>
<dbReference type="Pfam" id="PF00011">
    <property type="entry name" value="HSP20"/>
    <property type="match status" value="1"/>
</dbReference>
<dbReference type="PROSITE" id="PS01031">
    <property type="entry name" value="SHSP"/>
    <property type="match status" value="1"/>
</dbReference>
<dbReference type="InterPro" id="IPR008978">
    <property type="entry name" value="HSP20-like_chaperone"/>
</dbReference>
<dbReference type="RefSeq" id="WP_408084581.1">
    <property type="nucleotide sequence ID" value="NZ_JBELPZ010000006.1"/>
</dbReference>
<dbReference type="InterPro" id="IPR031107">
    <property type="entry name" value="Small_HSP"/>
</dbReference>
<organism evidence="4 5">
    <name type="scientific">Flavobacterium rhizosphaerae</name>
    <dbReference type="NCBI Taxonomy" id="3163298"/>
    <lineage>
        <taxon>Bacteria</taxon>
        <taxon>Pseudomonadati</taxon>
        <taxon>Bacteroidota</taxon>
        <taxon>Flavobacteriia</taxon>
        <taxon>Flavobacteriales</taxon>
        <taxon>Flavobacteriaceae</taxon>
        <taxon>Flavobacterium</taxon>
    </lineage>
</organism>
<accession>A0ABW8YWI2</accession>
<proteinExistence type="inferred from homology"/>
<protein>
    <submittedName>
        <fullName evidence="4">Hsp20/alpha crystallin family protein</fullName>
    </submittedName>
</protein>